<dbReference type="SUPFAM" id="SSF55021">
    <property type="entry name" value="ACT-like"/>
    <property type="match status" value="2"/>
</dbReference>
<gene>
    <name evidence="2" type="ORF">IAB07_04475</name>
</gene>
<dbReference type="AlphaFoldDB" id="A0A9D1MMR3"/>
<comment type="caution">
    <text evidence="2">The sequence shown here is derived from an EMBL/GenBank/DDBJ whole genome shotgun (WGS) entry which is preliminary data.</text>
</comment>
<protein>
    <submittedName>
        <fullName evidence="2">ACT domain-containing protein</fullName>
    </submittedName>
</protein>
<accession>A0A9D1MMR3</accession>
<evidence type="ECO:0000313" key="2">
    <source>
        <dbReference type="EMBL" id="HIU63000.1"/>
    </source>
</evidence>
<dbReference type="InterPro" id="IPR045865">
    <property type="entry name" value="ACT-like_dom_sf"/>
</dbReference>
<dbReference type="Gene3D" id="3.30.2130.10">
    <property type="entry name" value="VC0802-like"/>
    <property type="match status" value="1"/>
</dbReference>
<dbReference type="Pfam" id="PF13840">
    <property type="entry name" value="ACT_7"/>
    <property type="match status" value="1"/>
</dbReference>
<reference evidence="2" key="1">
    <citation type="submission" date="2020-10" db="EMBL/GenBank/DDBJ databases">
        <authorList>
            <person name="Gilroy R."/>
        </authorList>
    </citation>
    <scope>NUCLEOTIDE SEQUENCE</scope>
    <source>
        <strain evidence="2">9366</strain>
    </source>
</reference>
<proteinExistence type="predicted"/>
<dbReference type="Proteomes" id="UP000824145">
    <property type="component" value="Unassembled WGS sequence"/>
</dbReference>
<organism evidence="2 3">
    <name type="scientific">Candidatus Caccalectryoclostridium excrementigallinarum</name>
    <dbReference type="NCBI Taxonomy" id="2840710"/>
    <lineage>
        <taxon>Bacteria</taxon>
        <taxon>Bacillati</taxon>
        <taxon>Bacillota</taxon>
        <taxon>Clostridia</taxon>
        <taxon>Christensenellales</taxon>
        <taxon>Christensenellaceae</taxon>
        <taxon>Christensenellaceae incertae sedis</taxon>
        <taxon>Candidatus Caccalectryoclostridium</taxon>
    </lineage>
</organism>
<dbReference type="InterPro" id="IPR027795">
    <property type="entry name" value="CASTOR_ACT_dom"/>
</dbReference>
<reference evidence="2" key="2">
    <citation type="journal article" date="2021" name="PeerJ">
        <title>Extensive microbial diversity within the chicken gut microbiome revealed by metagenomics and culture.</title>
        <authorList>
            <person name="Gilroy R."/>
            <person name="Ravi A."/>
            <person name="Getino M."/>
            <person name="Pursley I."/>
            <person name="Horton D.L."/>
            <person name="Alikhan N.F."/>
            <person name="Baker D."/>
            <person name="Gharbi K."/>
            <person name="Hall N."/>
            <person name="Watson M."/>
            <person name="Adriaenssens E.M."/>
            <person name="Foster-Nyarko E."/>
            <person name="Jarju S."/>
            <person name="Secka A."/>
            <person name="Antonio M."/>
            <person name="Oren A."/>
            <person name="Chaudhuri R.R."/>
            <person name="La Ragione R."/>
            <person name="Hildebrand F."/>
            <person name="Pallen M.J."/>
        </authorList>
    </citation>
    <scope>NUCLEOTIDE SEQUENCE</scope>
    <source>
        <strain evidence="2">9366</strain>
    </source>
</reference>
<dbReference type="EMBL" id="DVNJ01000024">
    <property type="protein sequence ID" value="HIU63000.1"/>
    <property type="molecule type" value="Genomic_DNA"/>
</dbReference>
<feature type="domain" description="CASTOR ACT" evidence="1">
    <location>
        <begin position="56"/>
        <end position="115"/>
    </location>
</feature>
<evidence type="ECO:0000259" key="1">
    <source>
        <dbReference type="Pfam" id="PF13840"/>
    </source>
</evidence>
<sequence>MTIQTLEKSFSICKLPAAFEKSEGKNCKFLFAACADGEYSLLCPSECVPENALERSDGWRAFRIAPPVKLDMVGLLSDISRILARAEVSVMPVGTFDTVYFFLRSDGYLKALGALGENGYKVEMAYL</sequence>
<evidence type="ECO:0000313" key="3">
    <source>
        <dbReference type="Proteomes" id="UP000824145"/>
    </source>
</evidence>
<name>A0A9D1MMR3_9FIRM</name>